<reference evidence="2 3" key="1">
    <citation type="submission" date="2016-10" db="EMBL/GenBank/DDBJ databases">
        <authorList>
            <person name="de Groot N.N."/>
        </authorList>
    </citation>
    <scope>NUCLEOTIDE SEQUENCE [LARGE SCALE GENOMIC DNA]</scope>
    <source>
        <strain evidence="2 3">B7-7</strain>
    </source>
</reference>
<keyword evidence="1" id="KW-0732">Signal</keyword>
<dbReference type="Proteomes" id="UP000199496">
    <property type="component" value="Unassembled WGS sequence"/>
</dbReference>
<organism evidence="2 3">
    <name type="scientific">Ectothiorhodospira magna</name>
    <dbReference type="NCBI Taxonomy" id="867345"/>
    <lineage>
        <taxon>Bacteria</taxon>
        <taxon>Pseudomonadati</taxon>
        <taxon>Pseudomonadota</taxon>
        <taxon>Gammaproteobacteria</taxon>
        <taxon>Chromatiales</taxon>
        <taxon>Ectothiorhodospiraceae</taxon>
        <taxon>Ectothiorhodospira</taxon>
    </lineage>
</organism>
<dbReference type="GO" id="GO:0022900">
    <property type="term" value="P:electron transport chain"/>
    <property type="evidence" value="ECO:0007669"/>
    <property type="project" value="InterPro"/>
</dbReference>
<dbReference type="OrthoDB" id="1150802at2"/>
<name>A0A1H9C4E0_9GAMM</name>
<dbReference type="RefSeq" id="WP_090206066.1">
    <property type="nucleotide sequence ID" value="NZ_FOFO01000012.1"/>
</dbReference>
<dbReference type="SUPFAM" id="SSF47175">
    <property type="entry name" value="Cytochromes"/>
    <property type="match status" value="1"/>
</dbReference>
<proteinExistence type="predicted"/>
<accession>A0A1H9C4E0</accession>
<dbReference type="EMBL" id="FOFO01000012">
    <property type="protein sequence ID" value="SEP95964.1"/>
    <property type="molecule type" value="Genomic_DNA"/>
</dbReference>
<feature type="signal peptide" evidence="1">
    <location>
        <begin position="1"/>
        <end position="34"/>
    </location>
</feature>
<protein>
    <recommendedName>
        <fullName evidence="4">Cytochrome C</fullName>
    </recommendedName>
</protein>
<dbReference type="STRING" id="867345.SAMN05421693_11238"/>
<evidence type="ECO:0000256" key="1">
    <source>
        <dbReference type="SAM" id="SignalP"/>
    </source>
</evidence>
<dbReference type="Gene3D" id="1.20.120.10">
    <property type="entry name" value="Cytochrome c/b562"/>
    <property type="match status" value="1"/>
</dbReference>
<dbReference type="AlphaFoldDB" id="A0A1H9C4E0"/>
<dbReference type="GO" id="GO:0005506">
    <property type="term" value="F:iron ion binding"/>
    <property type="evidence" value="ECO:0007669"/>
    <property type="project" value="InterPro"/>
</dbReference>
<keyword evidence="3" id="KW-1185">Reference proteome</keyword>
<dbReference type="GO" id="GO:0009055">
    <property type="term" value="F:electron transfer activity"/>
    <property type="evidence" value="ECO:0007669"/>
    <property type="project" value="InterPro"/>
</dbReference>
<evidence type="ECO:0008006" key="4">
    <source>
        <dbReference type="Google" id="ProtNLM"/>
    </source>
</evidence>
<gene>
    <name evidence="2" type="ORF">SAMN05421693_11238</name>
</gene>
<feature type="chain" id="PRO_5011777919" description="Cytochrome C" evidence="1">
    <location>
        <begin position="35"/>
        <end position="171"/>
    </location>
</feature>
<evidence type="ECO:0000313" key="2">
    <source>
        <dbReference type="EMBL" id="SEP95964.1"/>
    </source>
</evidence>
<evidence type="ECO:0000313" key="3">
    <source>
        <dbReference type="Proteomes" id="UP000199496"/>
    </source>
</evidence>
<dbReference type="GO" id="GO:0020037">
    <property type="term" value="F:heme binding"/>
    <property type="evidence" value="ECO:0007669"/>
    <property type="project" value="InterPro"/>
</dbReference>
<dbReference type="InterPro" id="IPR010980">
    <property type="entry name" value="Cyt_c/b562"/>
</dbReference>
<sequence length="171" mass="19495">MPDTRHPRIPRPRLKGAAATVLLALLLQAGTAWSDTRQEIILPPADRDHLLEHMREFLQASNGVLRGVLDEDMDKVVEMARLTLPMRIRDPEAHDVELTRDHTGRTRPERMQAVMPPHWGSMMRQMRQEFMQIAEDARQGADGTRILQRLHGAQEVCIACHEAFRLTPSEG</sequence>